<protein>
    <submittedName>
        <fullName evidence="2">Uncharacterized protein</fullName>
    </submittedName>
</protein>
<keyword evidence="1" id="KW-0812">Transmembrane</keyword>
<name>A0A9P8C107_9HELO</name>
<sequence>MTVIDMPCDDVAAIVVPTVVLAVVVPTVLLVMPTIMPCHVLVVALSNVLYRRVSSCIVVHTAVFAVIATGNLRTVICRSSVGIMVAAAAIKERIP</sequence>
<keyword evidence="3" id="KW-1185">Reference proteome</keyword>
<dbReference type="Proteomes" id="UP000824998">
    <property type="component" value="Unassembled WGS sequence"/>
</dbReference>
<keyword evidence="1" id="KW-1133">Transmembrane helix</keyword>
<comment type="caution">
    <text evidence="2">The sequence shown here is derived from an EMBL/GenBank/DDBJ whole genome shotgun (WGS) entry which is preliminary data.</text>
</comment>
<reference evidence="2" key="1">
    <citation type="journal article" date="2021" name="IMA Fungus">
        <title>Genomic characterization of three marine fungi, including Emericellopsis atlantica sp. nov. with signatures of a generalist lifestyle and marine biomass degradation.</title>
        <authorList>
            <person name="Hagestad O.C."/>
            <person name="Hou L."/>
            <person name="Andersen J.H."/>
            <person name="Hansen E.H."/>
            <person name="Altermark B."/>
            <person name="Li C."/>
            <person name="Kuhnert E."/>
            <person name="Cox R.J."/>
            <person name="Crous P.W."/>
            <person name="Spatafora J.W."/>
            <person name="Lail K."/>
            <person name="Amirebrahimi M."/>
            <person name="Lipzen A."/>
            <person name="Pangilinan J."/>
            <person name="Andreopoulos W."/>
            <person name="Hayes R.D."/>
            <person name="Ng V."/>
            <person name="Grigoriev I.V."/>
            <person name="Jackson S.A."/>
            <person name="Sutton T.D.S."/>
            <person name="Dobson A.D.W."/>
            <person name="Rama T."/>
        </authorList>
    </citation>
    <scope>NUCLEOTIDE SEQUENCE</scope>
    <source>
        <strain evidence="2">TRa018bII</strain>
    </source>
</reference>
<dbReference type="EMBL" id="MU251769">
    <property type="protein sequence ID" value="KAG9229437.1"/>
    <property type="molecule type" value="Genomic_DNA"/>
</dbReference>
<proteinExistence type="predicted"/>
<accession>A0A9P8C107</accession>
<dbReference type="AlphaFoldDB" id="A0A9P8C107"/>
<evidence type="ECO:0000313" key="2">
    <source>
        <dbReference type="EMBL" id="KAG9229437.1"/>
    </source>
</evidence>
<evidence type="ECO:0000256" key="1">
    <source>
        <dbReference type="SAM" id="Phobius"/>
    </source>
</evidence>
<keyword evidence="1" id="KW-0472">Membrane</keyword>
<evidence type="ECO:0000313" key="3">
    <source>
        <dbReference type="Proteomes" id="UP000824998"/>
    </source>
</evidence>
<feature type="transmembrane region" description="Helical" evidence="1">
    <location>
        <begin position="48"/>
        <end position="68"/>
    </location>
</feature>
<gene>
    <name evidence="2" type="ORF">BJ875DRAFT_474871</name>
</gene>
<feature type="transmembrane region" description="Helical" evidence="1">
    <location>
        <begin position="12"/>
        <end position="36"/>
    </location>
</feature>
<organism evidence="2 3">
    <name type="scientific">Amylocarpus encephaloides</name>
    <dbReference type="NCBI Taxonomy" id="45428"/>
    <lineage>
        <taxon>Eukaryota</taxon>
        <taxon>Fungi</taxon>
        <taxon>Dikarya</taxon>
        <taxon>Ascomycota</taxon>
        <taxon>Pezizomycotina</taxon>
        <taxon>Leotiomycetes</taxon>
        <taxon>Helotiales</taxon>
        <taxon>Helotiales incertae sedis</taxon>
        <taxon>Amylocarpus</taxon>
    </lineage>
</organism>